<reference evidence="11" key="1">
    <citation type="journal article" date="2020" name="Microb. Genom.">
        <title>Genetic diversity of clinical and environmental Mucorales isolates obtained from an investigation of mucormycosis cases among solid organ transplant recipients.</title>
        <authorList>
            <person name="Nguyen M.H."/>
            <person name="Kaul D."/>
            <person name="Muto C."/>
            <person name="Cheng S.J."/>
            <person name="Richter R.A."/>
            <person name="Bruno V.M."/>
            <person name="Liu G."/>
            <person name="Beyhan S."/>
            <person name="Sundermann A.J."/>
            <person name="Mounaud S."/>
            <person name="Pasculle A.W."/>
            <person name="Nierman W.C."/>
            <person name="Driscoll E."/>
            <person name="Cumbie R."/>
            <person name="Clancy C.J."/>
            <person name="Dupont C.L."/>
        </authorList>
    </citation>
    <scope>NUCLEOTIDE SEQUENCE</scope>
    <source>
        <strain evidence="11">GL11</strain>
    </source>
</reference>
<dbReference type="InterPro" id="IPR033138">
    <property type="entry name" value="Cu_oxidase_CS"/>
</dbReference>
<dbReference type="PANTHER" id="PTHR11709">
    <property type="entry name" value="MULTI-COPPER OXIDASE"/>
    <property type="match status" value="1"/>
</dbReference>
<dbReference type="Proteomes" id="UP000716291">
    <property type="component" value="Unassembled WGS sequence"/>
</dbReference>
<dbReference type="InterPro" id="IPR011706">
    <property type="entry name" value="Cu-oxidase_C"/>
</dbReference>
<comment type="caution">
    <text evidence="11">The sequence shown here is derived from an EMBL/GenBank/DDBJ whole genome shotgun (WGS) entry which is preliminary data.</text>
</comment>
<evidence type="ECO:0000259" key="10">
    <source>
        <dbReference type="Pfam" id="PF07732"/>
    </source>
</evidence>
<keyword evidence="2" id="KW-0479">Metal-binding</keyword>
<dbReference type="PROSITE" id="PS00079">
    <property type="entry name" value="MULTICOPPER_OXIDASE1"/>
    <property type="match status" value="1"/>
</dbReference>
<dbReference type="Pfam" id="PF07732">
    <property type="entry name" value="Cu-oxidase_3"/>
    <property type="match status" value="1"/>
</dbReference>
<evidence type="ECO:0000256" key="3">
    <source>
        <dbReference type="ARBA" id="ARBA00022729"/>
    </source>
</evidence>
<evidence type="ECO:0000256" key="2">
    <source>
        <dbReference type="ARBA" id="ARBA00022723"/>
    </source>
</evidence>
<feature type="signal peptide" evidence="7">
    <location>
        <begin position="1"/>
        <end position="19"/>
    </location>
</feature>
<evidence type="ECO:0000256" key="7">
    <source>
        <dbReference type="SAM" id="SignalP"/>
    </source>
</evidence>
<dbReference type="CDD" id="cd13851">
    <property type="entry name" value="CuRO_1_Fet3p"/>
    <property type="match status" value="1"/>
</dbReference>
<evidence type="ECO:0000256" key="1">
    <source>
        <dbReference type="ARBA" id="ARBA00010609"/>
    </source>
</evidence>
<evidence type="ECO:0000259" key="9">
    <source>
        <dbReference type="Pfam" id="PF07731"/>
    </source>
</evidence>
<proteinExistence type="inferred from homology"/>
<dbReference type="CDD" id="cd13899">
    <property type="entry name" value="CuRO_3_Fet3p"/>
    <property type="match status" value="1"/>
</dbReference>
<keyword evidence="6" id="KW-0472">Membrane</keyword>
<evidence type="ECO:0000259" key="8">
    <source>
        <dbReference type="Pfam" id="PF00394"/>
    </source>
</evidence>
<name>A0A9P6XIN3_RHIOR</name>
<feature type="chain" id="PRO_5040245207" evidence="7">
    <location>
        <begin position="20"/>
        <end position="585"/>
    </location>
</feature>
<evidence type="ECO:0000256" key="4">
    <source>
        <dbReference type="ARBA" id="ARBA00023002"/>
    </source>
</evidence>
<dbReference type="EMBL" id="JAANQT010000088">
    <property type="protein sequence ID" value="KAG1314761.1"/>
    <property type="molecule type" value="Genomic_DNA"/>
</dbReference>
<dbReference type="InterPro" id="IPR008972">
    <property type="entry name" value="Cupredoxin"/>
</dbReference>
<feature type="domain" description="Plastocyanin-like" evidence="9">
    <location>
        <begin position="358"/>
        <end position="489"/>
    </location>
</feature>
<keyword evidence="3 7" id="KW-0732">Signal</keyword>
<keyword evidence="12" id="KW-1185">Reference proteome</keyword>
<evidence type="ECO:0000313" key="11">
    <source>
        <dbReference type="EMBL" id="KAG1314761.1"/>
    </source>
</evidence>
<dbReference type="InterPro" id="IPR001117">
    <property type="entry name" value="Cu-oxidase_2nd"/>
</dbReference>
<dbReference type="InterPro" id="IPR002355">
    <property type="entry name" value="Cu_oxidase_Cu_BS"/>
</dbReference>
<dbReference type="InterPro" id="IPR044130">
    <property type="entry name" value="CuRO_2_Fet3-like"/>
</dbReference>
<feature type="domain" description="Plastocyanin-like" evidence="10">
    <location>
        <begin position="27"/>
        <end position="143"/>
    </location>
</feature>
<evidence type="ECO:0000256" key="6">
    <source>
        <dbReference type="SAM" id="Phobius"/>
    </source>
</evidence>
<comment type="similarity">
    <text evidence="1">Belongs to the multicopper oxidase family.</text>
</comment>
<dbReference type="GO" id="GO:0033573">
    <property type="term" value="C:high-affinity iron permease complex"/>
    <property type="evidence" value="ECO:0007669"/>
    <property type="project" value="TreeGrafter"/>
</dbReference>
<feature type="transmembrane region" description="Helical" evidence="6">
    <location>
        <begin position="545"/>
        <end position="564"/>
    </location>
</feature>
<keyword evidence="4" id="KW-0560">Oxidoreductase</keyword>
<protein>
    <submittedName>
        <fullName evidence="11">Uncharacterized protein</fullName>
    </submittedName>
</protein>
<dbReference type="PANTHER" id="PTHR11709:SF361">
    <property type="entry name" value="IRON TRANSPORT MULTICOPPER OXIDASE FET3"/>
    <property type="match status" value="1"/>
</dbReference>
<dbReference type="InterPro" id="IPR011707">
    <property type="entry name" value="Cu-oxidase-like_N"/>
</dbReference>
<dbReference type="GO" id="GO:0004322">
    <property type="term" value="F:ferroxidase activity"/>
    <property type="evidence" value="ECO:0007669"/>
    <property type="project" value="TreeGrafter"/>
</dbReference>
<organism evidence="11 12">
    <name type="scientific">Rhizopus oryzae</name>
    <name type="common">Mucormycosis agent</name>
    <name type="synonym">Rhizopus arrhizus var. delemar</name>
    <dbReference type="NCBI Taxonomy" id="64495"/>
    <lineage>
        <taxon>Eukaryota</taxon>
        <taxon>Fungi</taxon>
        <taxon>Fungi incertae sedis</taxon>
        <taxon>Mucoromycota</taxon>
        <taxon>Mucoromycotina</taxon>
        <taxon>Mucoromycetes</taxon>
        <taxon>Mucorales</taxon>
        <taxon>Mucorineae</taxon>
        <taxon>Rhizopodaceae</taxon>
        <taxon>Rhizopus</taxon>
    </lineage>
</organism>
<evidence type="ECO:0000313" key="12">
    <source>
        <dbReference type="Proteomes" id="UP000716291"/>
    </source>
</evidence>
<keyword evidence="6" id="KW-0812">Transmembrane</keyword>
<dbReference type="GO" id="GO:0005507">
    <property type="term" value="F:copper ion binding"/>
    <property type="evidence" value="ECO:0007669"/>
    <property type="project" value="InterPro"/>
</dbReference>
<dbReference type="InterPro" id="IPR045087">
    <property type="entry name" value="Cu-oxidase_fam"/>
</dbReference>
<keyword evidence="5" id="KW-0186">Copper</keyword>
<keyword evidence="6" id="KW-1133">Transmembrane helix</keyword>
<evidence type="ECO:0000256" key="5">
    <source>
        <dbReference type="ARBA" id="ARBA00023008"/>
    </source>
</evidence>
<dbReference type="Gene3D" id="2.60.40.420">
    <property type="entry name" value="Cupredoxins - blue copper proteins"/>
    <property type="match status" value="3"/>
</dbReference>
<dbReference type="GO" id="GO:0033215">
    <property type="term" value="P:reductive iron assimilation"/>
    <property type="evidence" value="ECO:0007669"/>
    <property type="project" value="TreeGrafter"/>
</dbReference>
<dbReference type="Pfam" id="PF07731">
    <property type="entry name" value="Cu-oxidase_2"/>
    <property type="match status" value="1"/>
</dbReference>
<sequence length="585" mass="64677">MRLLTTCLLAAATTSFTQAARVVVDWNVTYTTANPDGLFERKVVGVNGKWPVPPVEANINDTLVINVHNSLDTFTAVHPHGMFQNNTGYMDGPVGVTQCPIAPGQNLTYEFTLHQHGSYWLHSHYMGQYMDGFRTTFVIHNTNETYQYDEDVTIPFQDWYHEQSTTNLGIFLNENNPTGAEPVPQSGFLFNSVNDSLTFTPGKTYRLRLINMSGFSMFYFSIDGHSMDIIEIDGVETERKTVQSVYLTAAQRISVLVTAKNTTDTNYYMHADMNTDMFDTIPEDLLSNLTIPLYYNASHNHFGANEDVGMASTFDDMVLSPVIVEKAVPFDHQVNLTFDFQVTTDGINRGMFNEVPYLSPKVPALNTLLTQGNYSLDAAVYGPQSQAFILEHLEMVEIVLNNLDAGSHPFHLHGHVFQMVGRGSGVYSGNTSEVEWFLDNPARRDTVSVPAESFVIIRFRADNPGVWFFHCHIEWHLESGLAAVFVEAPAVAQQRMTLPQSFKDTCTASGMPWSGNAAGKEGLDLSGAPNGIYLIYDGFTARGKGAMAGCILAALLGMGSIVAYSRLDPLKEGRAIAESKRAAAQ</sequence>
<dbReference type="AlphaFoldDB" id="A0A9P6XIN3"/>
<feature type="domain" description="Plastocyanin-like" evidence="8">
    <location>
        <begin position="150"/>
        <end position="276"/>
    </location>
</feature>
<dbReference type="Pfam" id="PF00394">
    <property type="entry name" value="Cu-oxidase"/>
    <property type="match status" value="1"/>
</dbReference>
<accession>A0A9P6XIN3</accession>
<dbReference type="CDD" id="cd13877">
    <property type="entry name" value="CuRO_2_Fet3p_like"/>
    <property type="match status" value="1"/>
</dbReference>
<dbReference type="SUPFAM" id="SSF49503">
    <property type="entry name" value="Cupredoxins"/>
    <property type="match status" value="3"/>
</dbReference>
<dbReference type="PROSITE" id="PS00080">
    <property type="entry name" value="MULTICOPPER_OXIDASE2"/>
    <property type="match status" value="1"/>
</dbReference>
<gene>
    <name evidence="11" type="ORF">G6F64_001211</name>
</gene>
<dbReference type="GO" id="GO:0010106">
    <property type="term" value="P:cellular response to iron ion starvation"/>
    <property type="evidence" value="ECO:0007669"/>
    <property type="project" value="TreeGrafter"/>
</dbReference>
<dbReference type="OrthoDB" id="2121828at2759"/>